<dbReference type="InterPro" id="IPR022893">
    <property type="entry name" value="Shikimate_DH_fam"/>
</dbReference>
<evidence type="ECO:0000259" key="4">
    <source>
        <dbReference type="Pfam" id="PF18317"/>
    </source>
</evidence>
<dbReference type="GO" id="GO:0004764">
    <property type="term" value="F:shikimate 3-dehydrogenase (NADP+) activity"/>
    <property type="evidence" value="ECO:0007669"/>
    <property type="project" value="InterPro"/>
</dbReference>
<dbReference type="InterPro" id="IPR046346">
    <property type="entry name" value="Aminoacid_DH-like_N_sf"/>
</dbReference>
<protein>
    <submittedName>
        <fullName evidence="5">Shikimate dehydrogenase</fullName>
    </submittedName>
</protein>
<dbReference type="Pfam" id="PF08501">
    <property type="entry name" value="Shikimate_dh_N"/>
    <property type="match status" value="1"/>
</dbReference>
<evidence type="ECO:0000256" key="2">
    <source>
        <dbReference type="ARBA" id="ARBA00023141"/>
    </source>
</evidence>
<dbReference type="AlphaFoldDB" id="A0A1H1VIL1"/>
<dbReference type="InterPro" id="IPR041121">
    <property type="entry name" value="SDH_C"/>
</dbReference>
<dbReference type="InterPro" id="IPR036291">
    <property type="entry name" value="NAD(P)-bd_dom_sf"/>
</dbReference>
<keyword evidence="6" id="KW-1185">Reference proteome</keyword>
<dbReference type="GO" id="GO:0050661">
    <property type="term" value="F:NADP binding"/>
    <property type="evidence" value="ECO:0007669"/>
    <property type="project" value="TreeGrafter"/>
</dbReference>
<dbReference type="RefSeq" id="WP_197681502.1">
    <property type="nucleotide sequence ID" value="NZ_LT629732.1"/>
</dbReference>
<gene>
    <name evidence="5" type="ORF">SAMN04489717_4082</name>
</gene>
<evidence type="ECO:0000313" key="5">
    <source>
        <dbReference type="EMBL" id="SDS84545.1"/>
    </source>
</evidence>
<dbReference type="SUPFAM" id="SSF53223">
    <property type="entry name" value="Aminoacid dehydrogenase-like, N-terminal domain"/>
    <property type="match status" value="1"/>
</dbReference>
<evidence type="ECO:0000256" key="1">
    <source>
        <dbReference type="ARBA" id="ARBA00004871"/>
    </source>
</evidence>
<dbReference type="Pfam" id="PF18317">
    <property type="entry name" value="SDH_C"/>
    <property type="match status" value="1"/>
</dbReference>
<dbReference type="SUPFAM" id="SSF51735">
    <property type="entry name" value="NAD(P)-binding Rossmann-fold domains"/>
    <property type="match status" value="1"/>
</dbReference>
<dbReference type="GO" id="GO:0009073">
    <property type="term" value="P:aromatic amino acid family biosynthetic process"/>
    <property type="evidence" value="ECO:0007669"/>
    <property type="project" value="UniProtKB-KW"/>
</dbReference>
<evidence type="ECO:0000259" key="3">
    <source>
        <dbReference type="Pfam" id="PF08501"/>
    </source>
</evidence>
<dbReference type="NCBIfam" id="NF001311">
    <property type="entry name" value="PRK00258.1-3"/>
    <property type="match status" value="1"/>
</dbReference>
<feature type="domain" description="Shikimate dehydrogenase substrate binding N-terminal" evidence="3">
    <location>
        <begin position="24"/>
        <end position="105"/>
    </location>
</feature>
<accession>A0A1H1VIL1</accession>
<dbReference type="EMBL" id="LT629732">
    <property type="protein sequence ID" value="SDS84545.1"/>
    <property type="molecule type" value="Genomic_DNA"/>
</dbReference>
<sequence>MGAGAEPWNHTAKPGDKYVRRCAVLGSPIAHSLSPVLHRAAYAELGLPWRYDAFEVGEVGLAAFLDGLDPTWRGLSLTMPLKRAVIPLCDEVTEPARLVGAVNTVLLAGGRRTGTNTDVPGLIEALRERGVATVREVLLVGVGATASSALAASAAMNASRVWALARDPARAQDLHRLAAELGVDLRVVAWGDAAVDLPARLDLAVSTVPDAAAAPVADGIAQRAEVVFDVLYDPWPTRLAEAAALAGRVVVGGLDLLVHQAALQVEQMTGKTPVPVAAMRTAGERALRARAG</sequence>
<keyword evidence="2" id="KW-0057">Aromatic amino acid biosynthesis</keyword>
<dbReference type="GO" id="GO:0009423">
    <property type="term" value="P:chorismate biosynthetic process"/>
    <property type="evidence" value="ECO:0007669"/>
    <property type="project" value="TreeGrafter"/>
</dbReference>
<keyword evidence="2" id="KW-0028">Amino-acid biosynthesis</keyword>
<dbReference type="STRING" id="117157.SAMN04489717_4082"/>
<dbReference type="PANTHER" id="PTHR21089">
    <property type="entry name" value="SHIKIMATE DEHYDROGENASE"/>
    <property type="match status" value="1"/>
</dbReference>
<dbReference type="InterPro" id="IPR013708">
    <property type="entry name" value="Shikimate_DH-bd_N"/>
</dbReference>
<dbReference type="PANTHER" id="PTHR21089:SF1">
    <property type="entry name" value="BIFUNCTIONAL 3-DEHYDROQUINATE DEHYDRATASE_SHIKIMATE DEHYDROGENASE, CHLOROPLASTIC"/>
    <property type="match status" value="1"/>
</dbReference>
<reference evidence="5 6" key="1">
    <citation type="submission" date="2016-10" db="EMBL/GenBank/DDBJ databases">
        <authorList>
            <person name="de Groot N.N."/>
        </authorList>
    </citation>
    <scope>NUCLEOTIDE SEQUENCE [LARGE SCALE GENOMIC DNA]</scope>
    <source>
        <strain evidence="5 6">DSM 22024</strain>
    </source>
</reference>
<organism evidence="5 6">
    <name type="scientific">Actinopolymorpha singaporensis</name>
    <dbReference type="NCBI Taxonomy" id="117157"/>
    <lineage>
        <taxon>Bacteria</taxon>
        <taxon>Bacillati</taxon>
        <taxon>Actinomycetota</taxon>
        <taxon>Actinomycetes</taxon>
        <taxon>Propionibacteriales</taxon>
        <taxon>Actinopolymorphaceae</taxon>
        <taxon>Actinopolymorpha</taxon>
    </lineage>
</organism>
<dbReference type="GO" id="GO:0005829">
    <property type="term" value="C:cytosol"/>
    <property type="evidence" value="ECO:0007669"/>
    <property type="project" value="TreeGrafter"/>
</dbReference>
<comment type="pathway">
    <text evidence="1">Metabolic intermediate biosynthesis; chorismate biosynthesis; chorismate from D-erythrose 4-phosphate and phosphoenolpyruvate: step 4/7.</text>
</comment>
<dbReference type="Proteomes" id="UP000198983">
    <property type="component" value="Chromosome I"/>
</dbReference>
<feature type="domain" description="SDH C-terminal" evidence="4">
    <location>
        <begin position="253"/>
        <end position="282"/>
    </location>
</feature>
<dbReference type="Gene3D" id="3.40.50.10860">
    <property type="entry name" value="Leucine Dehydrogenase, chain A, domain 1"/>
    <property type="match status" value="1"/>
</dbReference>
<proteinExistence type="predicted"/>
<dbReference type="GO" id="GO:0019632">
    <property type="term" value="P:shikimate metabolic process"/>
    <property type="evidence" value="ECO:0007669"/>
    <property type="project" value="TreeGrafter"/>
</dbReference>
<dbReference type="Gene3D" id="3.40.50.720">
    <property type="entry name" value="NAD(P)-binding Rossmann-like Domain"/>
    <property type="match status" value="1"/>
</dbReference>
<name>A0A1H1VIL1_9ACTN</name>
<evidence type="ECO:0000313" key="6">
    <source>
        <dbReference type="Proteomes" id="UP000198983"/>
    </source>
</evidence>